<dbReference type="PANTHER" id="PTHR45630">
    <property type="entry name" value="CATION-TRANSPORTING ATPASE-RELATED"/>
    <property type="match status" value="1"/>
</dbReference>
<dbReference type="GO" id="GO:0005524">
    <property type="term" value="F:ATP binding"/>
    <property type="evidence" value="ECO:0007669"/>
    <property type="project" value="UniProtKB-KW"/>
</dbReference>
<evidence type="ECO:0000313" key="7">
    <source>
        <dbReference type="EMBL" id="KAF7464429.1"/>
    </source>
</evidence>
<evidence type="ECO:0000256" key="4">
    <source>
        <dbReference type="ARBA" id="ARBA00022840"/>
    </source>
</evidence>
<evidence type="ECO:0000256" key="5">
    <source>
        <dbReference type="ARBA" id="ARBA00022842"/>
    </source>
</evidence>
<dbReference type="GO" id="GO:0019829">
    <property type="term" value="F:ATPase-coupled monoatomic cation transmembrane transporter activity"/>
    <property type="evidence" value="ECO:0007669"/>
    <property type="project" value="TreeGrafter"/>
</dbReference>
<dbReference type="Proteomes" id="UP000662637">
    <property type="component" value="Unassembled WGS sequence"/>
</dbReference>
<dbReference type="PANTHER" id="PTHR45630:SF4">
    <property type="entry name" value="CATION-TRANSPORTING ATPASE 13A5-RELATED"/>
    <property type="match status" value="1"/>
</dbReference>
<evidence type="ECO:0000256" key="2">
    <source>
        <dbReference type="ARBA" id="ARBA00022723"/>
    </source>
</evidence>
<dbReference type="AlphaFoldDB" id="A0A5E4AJS5"/>
<reference evidence="8" key="1">
    <citation type="submission" date="2019-04" db="EMBL/GenBank/DDBJ databases">
        <authorList>
            <person name="Alioto T."/>
            <person name="Alioto T."/>
        </authorList>
    </citation>
    <scope>NUCLEOTIDE SEQUENCE [LARGE SCALE GENOMIC DNA]</scope>
</reference>
<dbReference type="GO" id="GO:0140358">
    <property type="term" value="F:P-type transmembrane transporter activity"/>
    <property type="evidence" value="ECO:0007669"/>
    <property type="project" value="InterPro"/>
</dbReference>
<organism evidence="8">
    <name type="scientific">Marmota monax</name>
    <name type="common">Woodchuck</name>
    <dbReference type="NCBI Taxonomy" id="9995"/>
    <lineage>
        <taxon>Eukaryota</taxon>
        <taxon>Metazoa</taxon>
        <taxon>Chordata</taxon>
        <taxon>Craniata</taxon>
        <taxon>Vertebrata</taxon>
        <taxon>Euteleostomi</taxon>
        <taxon>Mammalia</taxon>
        <taxon>Eutheria</taxon>
        <taxon>Euarchontoglires</taxon>
        <taxon>Glires</taxon>
        <taxon>Rodentia</taxon>
        <taxon>Sciuromorpha</taxon>
        <taxon>Sciuridae</taxon>
        <taxon>Xerinae</taxon>
        <taxon>Marmotini</taxon>
        <taxon>Marmota</taxon>
    </lineage>
</organism>
<reference evidence="7" key="2">
    <citation type="submission" date="2020-08" db="EMBL/GenBank/DDBJ databases">
        <authorList>
            <person name="Shumante A."/>
            <person name="Zimin A.V."/>
            <person name="Puiu D."/>
            <person name="Salzberg S.L."/>
        </authorList>
    </citation>
    <scope>NUCLEOTIDE SEQUENCE</scope>
    <source>
        <strain evidence="7">WC2-LM</strain>
        <tissue evidence="7">Liver</tissue>
    </source>
</reference>
<dbReference type="Pfam" id="PF13246">
    <property type="entry name" value="Cation_ATPase"/>
    <property type="match status" value="1"/>
</dbReference>
<dbReference type="GO" id="GO:0015203">
    <property type="term" value="F:polyamine transmembrane transporter activity"/>
    <property type="evidence" value="ECO:0007669"/>
    <property type="project" value="TreeGrafter"/>
</dbReference>
<keyword evidence="5" id="KW-0460">Magnesium</keyword>
<protein>
    <submittedName>
        <fullName evidence="8">Uncharacterized protein</fullName>
    </submittedName>
</protein>
<dbReference type="EMBL" id="CABDUW010000084">
    <property type="protein sequence ID" value="VTJ57647.1"/>
    <property type="molecule type" value="Genomic_DNA"/>
</dbReference>
<dbReference type="SUPFAM" id="SSF81660">
    <property type="entry name" value="Metal cation-transporting ATPase, ATP-binding domain N"/>
    <property type="match status" value="1"/>
</dbReference>
<dbReference type="GO" id="GO:0046872">
    <property type="term" value="F:metal ion binding"/>
    <property type="evidence" value="ECO:0007669"/>
    <property type="project" value="UniProtKB-KW"/>
</dbReference>
<evidence type="ECO:0000256" key="6">
    <source>
        <dbReference type="ARBA" id="ARBA00022967"/>
    </source>
</evidence>
<dbReference type="GO" id="GO:0031902">
    <property type="term" value="C:late endosome membrane"/>
    <property type="evidence" value="ECO:0007669"/>
    <property type="project" value="TreeGrafter"/>
</dbReference>
<dbReference type="InterPro" id="IPR006544">
    <property type="entry name" value="P-type_TPase_V"/>
</dbReference>
<evidence type="ECO:0000256" key="3">
    <source>
        <dbReference type="ARBA" id="ARBA00022741"/>
    </source>
</evidence>
<keyword evidence="2" id="KW-0479">Metal-binding</keyword>
<dbReference type="EMBL" id="WJEC01008029">
    <property type="protein sequence ID" value="KAF7464429.1"/>
    <property type="molecule type" value="Genomic_DNA"/>
</dbReference>
<dbReference type="GO" id="GO:0006874">
    <property type="term" value="P:intracellular calcium ion homeostasis"/>
    <property type="evidence" value="ECO:0007669"/>
    <property type="project" value="TreeGrafter"/>
</dbReference>
<proteinExistence type="predicted"/>
<accession>A0A5E4AJS5</accession>
<gene>
    <name evidence="7" type="ORF">GHT09_006833</name>
    <name evidence="8" type="ORF">MONAX_5E000688</name>
</gene>
<evidence type="ECO:0000256" key="1">
    <source>
        <dbReference type="ARBA" id="ARBA00004141"/>
    </source>
</evidence>
<evidence type="ECO:0000313" key="8">
    <source>
        <dbReference type="EMBL" id="VTJ57647.1"/>
    </source>
</evidence>
<sequence>MASCHSLILLDGTIQGDPLDLKMFESTAWSPVEAIAILRQFPFSSSLQRMSVIAQLAGEHHFRAYMKGAPEMVARFCRPETVPKNFPQELRNYTVQGFRVIALAHKVLKMGKLSDVQRLAR</sequence>
<dbReference type="Gene3D" id="3.40.1110.10">
    <property type="entry name" value="Calcium-transporting ATPase, cytoplasmic domain N"/>
    <property type="match status" value="1"/>
</dbReference>
<dbReference type="InterPro" id="IPR023299">
    <property type="entry name" value="ATPase_P-typ_cyto_dom_N"/>
</dbReference>
<comment type="subcellular location">
    <subcellularLocation>
        <location evidence="1">Membrane</location>
        <topology evidence="1">Multi-pass membrane protein</topology>
    </subcellularLocation>
</comment>
<keyword evidence="6" id="KW-1278">Translocase</keyword>
<keyword evidence="3" id="KW-0547">Nucleotide-binding</keyword>
<name>A0A5E4AJS5_MARMO</name>
<keyword evidence="4" id="KW-0067">ATP-binding</keyword>